<evidence type="ECO:0000256" key="1">
    <source>
        <dbReference type="ARBA" id="ARBA00022670"/>
    </source>
</evidence>
<dbReference type="PANTHER" id="PTHR24264">
    <property type="entry name" value="TRYPSIN-RELATED"/>
    <property type="match status" value="1"/>
</dbReference>
<keyword evidence="8" id="KW-1185">Reference proteome</keyword>
<dbReference type="GO" id="GO:0006508">
    <property type="term" value="P:proteolysis"/>
    <property type="evidence" value="ECO:0007669"/>
    <property type="project" value="UniProtKB-KW"/>
</dbReference>
<dbReference type="Proteomes" id="UP000728032">
    <property type="component" value="Unassembled WGS sequence"/>
</dbReference>
<feature type="domain" description="Peptidase S1" evidence="6">
    <location>
        <begin position="85"/>
        <end position="311"/>
    </location>
</feature>
<keyword evidence="1 5" id="KW-0645">Protease</keyword>
<dbReference type="InterPro" id="IPR018114">
    <property type="entry name" value="TRYPSIN_HIS"/>
</dbReference>
<dbReference type="SUPFAM" id="SSF50494">
    <property type="entry name" value="Trypsin-like serine proteases"/>
    <property type="match status" value="1"/>
</dbReference>
<dbReference type="InterPro" id="IPR033116">
    <property type="entry name" value="TRYPSIN_SER"/>
</dbReference>
<dbReference type="InterPro" id="IPR050127">
    <property type="entry name" value="Serine_Proteases_S1"/>
</dbReference>
<evidence type="ECO:0000256" key="4">
    <source>
        <dbReference type="ARBA" id="ARBA00023157"/>
    </source>
</evidence>
<organism evidence="7">
    <name type="scientific">Oppiella nova</name>
    <dbReference type="NCBI Taxonomy" id="334625"/>
    <lineage>
        <taxon>Eukaryota</taxon>
        <taxon>Metazoa</taxon>
        <taxon>Ecdysozoa</taxon>
        <taxon>Arthropoda</taxon>
        <taxon>Chelicerata</taxon>
        <taxon>Arachnida</taxon>
        <taxon>Acari</taxon>
        <taxon>Acariformes</taxon>
        <taxon>Sarcoptiformes</taxon>
        <taxon>Oribatida</taxon>
        <taxon>Brachypylina</taxon>
        <taxon>Oppioidea</taxon>
        <taxon>Oppiidae</taxon>
        <taxon>Oppiella</taxon>
    </lineage>
</organism>
<dbReference type="CDD" id="cd00190">
    <property type="entry name" value="Tryp_SPc"/>
    <property type="match status" value="1"/>
</dbReference>
<sequence>MTYIGGNNRDVYCEDQCTDGRKCVTNDWLTAITNLQKKFSANPPQLVRTNDKSVAKPMQKSGHYMQTNCANRRRSRISRRSFLQILHNWLAPNMKPSIAESHYPWMTSVQAFESHICGGAIITEHIVVTAAHCFRPLFDSSVYSIRIGSNRLSEGQKISVSRIVRHELYFQSESYHDIALIVTKNAIKLDKTVDIICIPGSDISSDQLVGQLGTVIGFGDTYYGGFLSETLKQIKVEIVSNKDCAQMYAIGDKHNIPIGIQECMICGSPTGGSDACQGDSGGPMTITISGVHHLIGIVSFGRKCGTVRIPG</sequence>
<dbReference type="PROSITE" id="PS00135">
    <property type="entry name" value="TRYPSIN_SER"/>
    <property type="match status" value="1"/>
</dbReference>
<dbReference type="EMBL" id="CAJPVJ010021166">
    <property type="protein sequence ID" value="CAG2177884.1"/>
    <property type="molecule type" value="Genomic_DNA"/>
</dbReference>
<accession>A0A7R9QWQ7</accession>
<dbReference type="GO" id="GO:0005615">
    <property type="term" value="C:extracellular space"/>
    <property type="evidence" value="ECO:0007669"/>
    <property type="project" value="TreeGrafter"/>
</dbReference>
<name>A0A7R9QWQ7_9ACAR</name>
<dbReference type="GO" id="GO:0004252">
    <property type="term" value="F:serine-type endopeptidase activity"/>
    <property type="evidence" value="ECO:0007669"/>
    <property type="project" value="InterPro"/>
</dbReference>
<keyword evidence="3 5" id="KW-0720">Serine protease</keyword>
<evidence type="ECO:0000313" key="7">
    <source>
        <dbReference type="EMBL" id="CAD7660748.1"/>
    </source>
</evidence>
<dbReference type="InterPro" id="IPR009003">
    <property type="entry name" value="Peptidase_S1_PA"/>
</dbReference>
<evidence type="ECO:0000259" key="6">
    <source>
        <dbReference type="PROSITE" id="PS50240"/>
    </source>
</evidence>
<dbReference type="InterPro" id="IPR001254">
    <property type="entry name" value="Trypsin_dom"/>
</dbReference>
<protein>
    <recommendedName>
        <fullName evidence="6">Peptidase S1 domain-containing protein</fullName>
    </recommendedName>
</protein>
<dbReference type="FunFam" id="2.40.10.10:FF:000068">
    <property type="entry name" value="transmembrane protease serine 2"/>
    <property type="match status" value="1"/>
</dbReference>
<dbReference type="PROSITE" id="PS50240">
    <property type="entry name" value="TRYPSIN_DOM"/>
    <property type="match status" value="1"/>
</dbReference>
<dbReference type="Pfam" id="PF00089">
    <property type="entry name" value="Trypsin"/>
    <property type="match status" value="1"/>
</dbReference>
<dbReference type="InterPro" id="IPR001314">
    <property type="entry name" value="Peptidase_S1A"/>
</dbReference>
<dbReference type="PRINTS" id="PR00722">
    <property type="entry name" value="CHYMOTRYPSIN"/>
</dbReference>
<dbReference type="Gene3D" id="2.40.10.10">
    <property type="entry name" value="Trypsin-like serine proteases"/>
    <property type="match status" value="2"/>
</dbReference>
<dbReference type="SMART" id="SM00020">
    <property type="entry name" value="Tryp_SPc"/>
    <property type="match status" value="1"/>
</dbReference>
<dbReference type="InterPro" id="IPR043504">
    <property type="entry name" value="Peptidase_S1_PA_chymotrypsin"/>
</dbReference>
<dbReference type="OrthoDB" id="10012881at2759"/>
<evidence type="ECO:0000256" key="5">
    <source>
        <dbReference type="RuleBase" id="RU363034"/>
    </source>
</evidence>
<gene>
    <name evidence="7" type="ORF">ONB1V03_LOCUS17311</name>
</gene>
<dbReference type="AlphaFoldDB" id="A0A7R9QWQ7"/>
<dbReference type="EMBL" id="OC935991">
    <property type="protein sequence ID" value="CAD7660748.1"/>
    <property type="molecule type" value="Genomic_DNA"/>
</dbReference>
<evidence type="ECO:0000256" key="3">
    <source>
        <dbReference type="ARBA" id="ARBA00022825"/>
    </source>
</evidence>
<dbReference type="PANTHER" id="PTHR24264:SF83">
    <property type="entry name" value="COMPLEMENT FACTOR I"/>
    <property type="match status" value="1"/>
</dbReference>
<evidence type="ECO:0000256" key="2">
    <source>
        <dbReference type="ARBA" id="ARBA00022801"/>
    </source>
</evidence>
<proteinExistence type="predicted"/>
<feature type="non-terminal residue" evidence="7">
    <location>
        <position position="1"/>
    </location>
</feature>
<dbReference type="PROSITE" id="PS00134">
    <property type="entry name" value="TRYPSIN_HIS"/>
    <property type="match status" value="1"/>
</dbReference>
<evidence type="ECO:0000313" key="8">
    <source>
        <dbReference type="Proteomes" id="UP000728032"/>
    </source>
</evidence>
<keyword evidence="4" id="KW-1015">Disulfide bond</keyword>
<reference evidence="7" key="1">
    <citation type="submission" date="2020-11" db="EMBL/GenBank/DDBJ databases">
        <authorList>
            <person name="Tran Van P."/>
        </authorList>
    </citation>
    <scope>NUCLEOTIDE SEQUENCE</scope>
</reference>
<keyword evidence="2 5" id="KW-0378">Hydrolase</keyword>